<sequence length="143" mass="16384">MWITVRTMEPWYVEHHPYIHIPKSIKFVCGYTTIRISTYQSPSNLVCGFTTIRISTYQSPSSWHVDIPPSVFGCHNFLYPYFELYVLKKALIPNLALDFQLDDSLDLRVNEAEMNPTTVLKPFKQQSKTSSTTTAGGSLDFLV</sequence>
<keyword evidence="3" id="KW-1185">Reference proteome</keyword>
<accession>A0A4Y2RVT3</accession>
<protein>
    <submittedName>
        <fullName evidence="2">Uncharacterized protein</fullName>
    </submittedName>
</protein>
<dbReference type="Proteomes" id="UP000499080">
    <property type="component" value="Unassembled WGS sequence"/>
</dbReference>
<feature type="region of interest" description="Disordered" evidence="1">
    <location>
        <begin position="124"/>
        <end position="143"/>
    </location>
</feature>
<gene>
    <name evidence="2" type="ORF">AVEN_35653_1</name>
</gene>
<evidence type="ECO:0000313" key="3">
    <source>
        <dbReference type="Proteomes" id="UP000499080"/>
    </source>
</evidence>
<dbReference type="AlphaFoldDB" id="A0A4Y2RVT3"/>
<dbReference type="EMBL" id="BGPR01018731">
    <property type="protein sequence ID" value="GBN79994.1"/>
    <property type="molecule type" value="Genomic_DNA"/>
</dbReference>
<feature type="compositionally biased region" description="Low complexity" evidence="1">
    <location>
        <begin position="124"/>
        <end position="134"/>
    </location>
</feature>
<evidence type="ECO:0000256" key="1">
    <source>
        <dbReference type="SAM" id="MobiDB-lite"/>
    </source>
</evidence>
<name>A0A4Y2RVT3_ARAVE</name>
<reference evidence="2 3" key="1">
    <citation type="journal article" date="2019" name="Sci. Rep.">
        <title>Orb-weaving spider Araneus ventricosus genome elucidates the spidroin gene catalogue.</title>
        <authorList>
            <person name="Kono N."/>
            <person name="Nakamura H."/>
            <person name="Ohtoshi R."/>
            <person name="Moran D.A.P."/>
            <person name="Shinohara A."/>
            <person name="Yoshida Y."/>
            <person name="Fujiwara M."/>
            <person name="Mori M."/>
            <person name="Tomita M."/>
            <person name="Arakawa K."/>
        </authorList>
    </citation>
    <scope>NUCLEOTIDE SEQUENCE [LARGE SCALE GENOMIC DNA]</scope>
</reference>
<comment type="caution">
    <text evidence="2">The sequence shown here is derived from an EMBL/GenBank/DDBJ whole genome shotgun (WGS) entry which is preliminary data.</text>
</comment>
<proteinExistence type="predicted"/>
<organism evidence="2 3">
    <name type="scientific">Araneus ventricosus</name>
    <name type="common">Orbweaver spider</name>
    <name type="synonym">Epeira ventricosa</name>
    <dbReference type="NCBI Taxonomy" id="182803"/>
    <lineage>
        <taxon>Eukaryota</taxon>
        <taxon>Metazoa</taxon>
        <taxon>Ecdysozoa</taxon>
        <taxon>Arthropoda</taxon>
        <taxon>Chelicerata</taxon>
        <taxon>Arachnida</taxon>
        <taxon>Araneae</taxon>
        <taxon>Araneomorphae</taxon>
        <taxon>Entelegynae</taxon>
        <taxon>Araneoidea</taxon>
        <taxon>Araneidae</taxon>
        <taxon>Araneus</taxon>
    </lineage>
</organism>
<evidence type="ECO:0000313" key="2">
    <source>
        <dbReference type="EMBL" id="GBN79994.1"/>
    </source>
</evidence>